<dbReference type="Proteomes" id="UP000887572">
    <property type="component" value="Unplaced"/>
</dbReference>
<name>A0A914I376_GLORO</name>
<accession>A0A914I376</accession>
<evidence type="ECO:0000313" key="2">
    <source>
        <dbReference type="WBParaSite" id="Gr19_v10_g6192.t3"/>
    </source>
</evidence>
<keyword evidence="1" id="KW-1185">Reference proteome</keyword>
<sequence length="148" mass="17337">MGSSSSSLSNPAFWTLVTHCGCGCRYYRAVKMEWHVYLMADVAVSYTPDTVHHAVLVYFVCRECGNQYSRTYERTSEGKHNRARQSSERHWGYYGFSCQVRAGTKLNVPYEIVEAIFGEMWTGQYLPNSTCRHWAQRFFNRVRERELH</sequence>
<organism evidence="1 2">
    <name type="scientific">Globodera rostochiensis</name>
    <name type="common">Golden nematode worm</name>
    <name type="synonym">Heterodera rostochiensis</name>
    <dbReference type="NCBI Taxonomy" id="31243"/>
    <lineage>
        <taxon>Eukaryota</taxon>
        <taxon>Metazoa</taxon>
        <taxon>Ecdysozoa</taxon>
        <taxon>Nematoda</taxon>
        <taxon>Chromadorea</taxon>
        <taxon>Rhabditida</taxon>
        <taxon>Tylenchina</taxon>
        <taxon>Tylenchomorpha</taxon>
        <taxon>Tylenchoidea</taxon>
        <taxon>Heteroderidae</taxon>
        <taxon>Heteroderinae</taxon>
        <taxon>Globodera</taxon>
    </lineage>
</organism>
<protein>
    <submittedName>
        <fullName evidence="2">HMG domain-containing protein</fullName>
    </submittedName>
</protein>
<proteinExistence type="predicted"/>
<evidence type="ECO:0000313" key="1">
    <source>
        <dbReference type="Proteomes" id="UP000887572"/>
    </source>
</evidence>
<dbReference type="AlphaFoldDB" id="A0A914I376"/>
<reference evidence="2" key="1">
    <citation type="submission" date="2022-11" db="UniProtKB">
        <authorList>
            <consortium name="WormBaseParasite"/>
        </authorList>
    </citation>
    <scope>IDENTIFICATION</scope>
</reference>
<dbReference type="WBParaSite" id="Gr19_v10_g6192.t3">
    <property type="protein sequence ID" value="Gr19_v10_g6192.t3"/>
    <property type="gene ID" value="Gr19_v10_g6192"/>
</dbReference>